<reference evidence="7" key="3">
    <citation type="submission" date="2025-09" db="UniProtKB">
        <authorList>
            <consortium name="Ensembl"/>
        </authorList>
    </citation>
    <scope>IDENTIFICATION</scope>
</reference>
<dbReference type="SUPFAM" id="SSF48350">
    <property type="entry name" value="GTPase activation domain, GAP"/>
    <property type="match status" value="1"/>
</dbReference>
<keyword evidence="3" id="KW-0175">Coiled coil</keyword>
<dbReference type="CDD" id="cd20821">
    <property type="entry name" value="C1_MgcRacGAP"/>
    <property type="match status" value="1"/>
</dbReference>
<dbReference type="GO" id="GO:0051233">
    <property type="term" value="C:spindle midzone"/>
    <property type="evidence" value="ECO:0007669"/>
    <property type="project" value="TreeGrafter"/>
</dbReference>
<feature type="region of interest" description="Disordered" evidence="4">
    <location>
        <begin position="471"/>
        <end position="520"/>
    </location>
</feature>
<dbReference type="GO" id="GO:0000281">
    <property type="term" value="P:mitotic cytokinesis"/>
    <property type="evidence" value="ECO:0007669"/>
    <property type="project" value="TreeGrafter"/>
</dbReference>
<evidence type="ECO:0000259" key="6">
    <source>
        <dbReference type="PROSITE" id="PS50238"/>
    </source>
</evidence>
<evidence type="ECO:0000256" key="1">
    <source>
        <dbReference type="ARBA" id="ARBA00022723"/>
    </source>
</evidence>
<protein>
    <recommendedName>
        <fullName evidence="9">Rac GTPase activating protein 1</fullName>
    </recommendedName>
</protein>
<evidence type="ECO:0000256" key="3">
    <source>
        <dbReference type="SAM" id="Coils"/>
    </source>
</evidence>
<dbReference type="PANTHER" id="PTHR46199:SF5">
    <property type="entry name" value="RAC GTPASE-ACTIVATING PROTEIN 1"/>
    <property type="match status" value="1"/>
</dbReference>
<dbReference type="GO" id="GO:0051256">
    <property type="term" value="P:mitotic spindle midzone assembly"/>
    <property type="evidence" value="ECO:0007669"/>
    <property type="project" value="TreeGrafter"/>
</dbReference>
<reference evidence="7 8" key="1">
    <citation type="journal article" date="2021" name="G3 (Bethesda)">
        <title>Improved contiguity of the threespine stickleback genome using long-read sequencing.</title>
        <authorList>
            <person name="Nath S."/>
            <person name="Shaw D.E."/>
            <person name="White M.A."/>
        </authorList>
    </citation>
    <scope>NUCLEOTIDE SEQUENCE [LARGE SCALE GENOMIC DNA]</scope>
    <source>
        <strain evidence="7 8">Lake Benthic</strain>
    </source>
</reference>
<accession>A0AAQ4NW21</accession>
<name>A0AAQ4NW21_GASAC</name>
<dbReference type="GO" id="GO:0046872">
    <property type="term" value="F:metal ion binding"/>
    <property type="evidence" value="ECO:0007669"/>
    <property type="project" value="UniProtKB-KW"/>
</dbReference>
<dbReference type="GO" id="GO:0005096">
    <property type="term" value="F:GTPase activator activity"/>
    <property type="evidence" value="ECO:0007669"/>
    <property type="project" value="TreeGrafter"/>
</dbReference>
<dbReference type="GO" id="GO:0005634">
    <property type="term" value="C:nucleus"/>
    <property type="evidence" value="ECO:0007669"/>
    <property type="project" value="TreeGrafter"/>
</dbReference>
<dbReference type="InterPro" id="IPR046349">
    <property type="entry name" value="C1-like_sf"/>
</dbReference>
<dbReference type="GO" id="GO:0032154">
    <property type="term" value="C:cleavage furrow"/>
    <property type="evidence" value="ECO:0007669"/>
    <property type="project" value="TreeGrafter"/>
</dbReference>
<dbReference type="PROSITE" id="PS50081">
    <property type="entry name" value="ZF_DAG_PE_2"/>
    <property type="match status" value="1"/>
</dbReference>
<feature type="coiled-coil region" evidence="3">
    <location>
        <begin position="58"/>
        <end position="106"/>
    </location>
</feature>
<keyword evidence="2" id="KW-0862">Zinc</keyword>
<dbReference type="PANTHER" id="PTHR46199">
    <property type="entry name" value="RAC GTPASE-ACTIVATING PROTEIN 1"/>
    <property type="match status" value="1"/>
</dbReference>
<proteinExistence type="predicted"/>
<dbReference type="GO" id="GO:0097149">
    <property type="term" value="C:centralspindlin complex"/>
    <property type="evidence" value="ECO:0007669"/>
    <property type="project" value="TreeGrafter"/>
</dbReference>
<evidence type="ECO:0000259" key="5">
    <source>
        <dbReference type="PROSITE" id="PS50081"/>
    </source>
</evidence>
<dbReference type="GeneTree" id="ENSGT00940000154610"/>
<dbReference type="CDD" id="cd04382">
    <property type="entry name" value="RhoGAP_MgcRacGAP"/>
    <property type="match status" value="1"/>
</dbReference>
<dbReference type="AlphaFoldDB" id="A0AAQ4NW21"/>
<dbReference type="FunFam" id="1.10.555.10:FF:000034">
    <property type="entry name" value="Rac GTPase-activating protein 1"/>
    <property type="match status" value="1"/>
</dbReference>
<organism evidence="7 8">
    <name type="scientific">Gasterosteus aculeatus aculeatus</name>
    <name type="common">three-spined stickleback</name>
    <dbReference type="NCBI Taxonomy" id="481459"/>
    <lineage>
        <taxon>Eukaryota</taxon>
        <taxon>Metazoa</taxon>
        <taxon>Chordata</taxon>
        <taxon>Craniata</taxon>
        <taxon>Vertebrata</taxon>
        <taxon>Euteleostomi</taxon>
        <taxon>Actinopterygii</taxon>
        <taxon>Neopterygii</taxon>
        <taxon>Teleostei</taxon>
        <taxon>Neoteleostei</taxon>
        <taxon>Acanthomorphata</taxon>
        <taxon>Eupercaria</taxon>
        <taxon>Perciformes</taxon>
        <taxon>Cottioidei</taxon>
        <taxon>Gasterosteales</taxon>
        <taxon>Gasterosteidae</taxon>
        <taxon>Gasterosteus</taxon>
    </lineage>
</organism>
<evidence type="ECO:0000313" key="8">
    <source>
        <dbReference type="Proteomes" id="UP000007635"/>
    </source>
</evidence>
<dbReference type="Ensembl" id="ENSGACT00000073638.1">
    <property type="protein sequence ID" value="ENSGACP00000029888.1"/>
    <property type="gene ID" value="ENSGACG00000008215.2"/>
</dbReference>
<dbReference type="GO" id="GO:0007266">
    <property type="term" value="P:Rho protein signal transduction"/>
    <property type="evidence" value="ECO:0007669"/>
    <property type="project" value="TreeGrafter"/>
</dbReference>
<dbReference type="Gene3D" id="3.30.60.20">
    <property type="match status" value="1"/>
</dbReference>
<evidence type="ECO:0000256" key="2">
    <source>
        <dbReference type="ARBA" id="ARBA00022833"/>
    </source>
</evidence>
<evidence type="ECO:0000256" key="4">
    <source>
        <dbReference type="SAM" id="MobiDB-lite"/>
    </source>
</evidence>
<evidence type="ECO:0000313" key="7">
    <source>
        <dbReference type="Ensembl" id="ENSGACP00000029888.1"/>
    </source>
</evidence>
<keyword evidence="1" id="KW-0479">Metal-binding</keyword>
<feature type="domain" description="Phorbol-ester/DAG-type" evidence="5">
    <location>
        <begin position="203"/>
        <end position="256"/>
    </location>
</feature>
<dbReference type="GO" id="GO:0030496">
    <property type="term" value="C:midbody"/>
    <property type="evidence" value="ECO:0007669"/>
    <property type="project" value="TreeGrafter"/>
</dbReference>
<dbReference type="Pfam" id="PF00620">
    <property type="entry name" value="RhoGAP"/>
    <property type="match status" value="1"/>
</dbReference>
<evidence type="ECO:0008006" key="9">
    <source>
        <dbReference type="Google" id="ProtNLM"/>
    </source>
</evidence>
<sequence>MEASVVNLYNQFQSLRAQVDGLNEGIEPQFLQMAIHFEECRKKWLRAGEELVSCREVLSKAETERGALEVKLKHARNQVDVEIRRRQKAEAVHEKLERQLQLIRELLISENNGNSVHLSEEQRSALAFLSAHSQAAQAAMSNVNTSRRSDPPSLMNESIVAKTTITVPGNGGVVEAVSTIETVPYRTRSRKNGENFVDLLTCAHLWLRVPSLNKVIKSEFCLPCGRRTKFGKMYLRCQDCKVATHPECRANCPLPCNPLVLSTPVPNTENTLADFAPLSSPKIPAFLLYCIKEIEHRGLHEVGLYRVSGQERMVKELKEKLIRGKTVPPLHKVDDINVVAGVLKDFLRNLPEPLLTFHLNKVFMEAAEIQDDDNSLAVLYQTISELPQPNRDTLACLMIHLKTVSECVDTKMDVNNLARVFGPTLVGHAVPDPDPMTILHDTSRQPRVVERLLSIPVNYWGQFAYPDNTSMDNAHHADTPDHNVSILGPVTTPEHQRMAKTPSSGSLTQRMKQTLSSTTM</sequence>
<dbReference type="InterPro" id="IPR008936">
    <property type="entry name" value="Rho_GTPase_activation_prot"/>
</dbReference>
<reference evidence="7" key="2">
    <citation type="submission" date="2025-08" db="UniProtKB">
        <authorList>
            <consortium name="Ensembl"/>
        </authorList>
    </citation>
    <scope>IDENTIFICATION</scope>
</reference>
<dbReference type="Gene3D" id="1.10.555.10">
    <property type="entry name" value="Rho GTPase activation protein"/>
    <property type="match status" value="1"/>
</dbReference>
<dbReference type="Proteomes" id="UP000007635">
    <property type="component" value="Chromosome XVII"/>
</dbReference>
<feature type="compositionally biased region" description="Polar residues" evidence="4">
    <location>
        <begin position="501"/>
        <end position="520"/>
    </location>
</feature>
<dbReference type="InterPro" id="IPR002219">
    <property type="entry name" value="PKC_DAG/PE"/>
</dbReference>
<keyword evidence="8" id="KW-1185">Reference proteome</keyword>
<dbReference type="PROSITE" id="PS50238">
    <property type="entry name" value="RHOGAP"/>
    <property type="match status" value="1"/>
</dbReference>
<dbReference type="SMART" id="SM00324">
    <property type="entry name" value="RhoGAP"/>
    <property type="match status" value="1"/>
</dbReference>
<dbReference type="InterPro" id="IPR000198">
    <property type="entry name" value="RhoGAP_dom"/>
</dbReference>
<dbReference type="SUPFAM" id="SSF57889">
    <property type="entry name" value="Cysteine-rich domain"/>
    <property type="match status" value="1"/>
</dbReference>
<feature type="domain" description="Rho-GAP" evidence="6">
    <location>
        <begin position="270"/>
        <end position="460"/>
    </location>
</feature>